<dbReference type="AlphaFoldDB" id="A0A8S0ZH72"/>
<comment type="caution">
    <text evidence="1">The sequence shown here is derived from an EMBL/GenBank/DDBJ whole genome shotgun (WGS) entry which is preliminary data.</text>
</comment>
<evidence type="ECO:0000313" key="1">
    <source>
        <dbReference type="EMBL" id="CAB3232761.1"/>
    </source>
</evidence>
<name>A0A8S0ZH72_ARCPL</name>
<reference evidence="1 2" key="1">
    <citation type="submission" date="2020-04" db="EMBL/GenBank/DDBJ databases">
        <authorList>
            <person name="Wallbank WR R."/>
            <person name="Pardo Diaz C."/>
            <person name="Kozak K."/>
            <person name="Martin S."/>
            <person name="Jiggins C."/>
            <person name="Moest M."/>
            <person name="Warren A I."/>
            <person name="Byers J.R.P. K."/>
            <person name="Montejo-Kovacevich G."/>
            <person name="Yen C E."/>
        </authorList>
    </citation>
    <scope>NUCLEOTIDE SEQUENCE [LARGE SCALE GENOMIC DNA]</scope>
</reference>
<dbReference type="OrthoDB" id="6425020at2759"/>
<evidence type="ECO:0000313" key="2">
    <source>
        <dbReference type="Proteomes" id="UP000494256"/>
    </source>
</evidence>
<dbReference type="Proteomes" id="UP000494256">
    <property type="component" value="Unassembled WGS sequence"/>
</dbReference>
<sequence>MMENAERDNIDTAICHVIKGRTILYLAKSLARGGMRASNSTRSKTLEIECALALDLSEMVLKMHVARRYLARFRVPEYLILLNYVNQKRVL</sequence>
<organism evidence="1 2">
    <name type="scientific">Arctia plantaginis</name>
    <name type="common">Wood tiger moth</name>
    <name type="synonym">Phalaena plantaginis</name>
    <dbReference type="NCBI Taxonomy" id="874455"/>
    <lineage>
        <taxon>Eukaryota</taxon>
        <taxon>Metazoa</taxon>
        <taxon>Ecdysozoa</taxon>
        <taxon>Arthropoda</taxon>
        <taxon>Hexapoda</taxon>
        <taxon>Insecta</taxon>
        <taxon>Pterygota</taxon>
        <taxon>Neoptera</taxon>
        <taxon>Endopterygota</taxon>
        <taxon>Lepidoptera</taxon>
        <taxon>Glossata</taxon>
        <taxon>Ditrysia</taxon>
        <taxon>Noctuoidea</taxon>
        <taxon>Erebidae</taxon>
        <taxon>Arctiinae</taxon>
        <taxon>Arctia</taxon>
    </lineage>
</organism>
<proteinExistence type="predicted"/>
<gene>
    <name evidence="1" type="ORF">APLA_LOCUS5804</name>
</gene>
<protein>
    <submittedName>
        <fullName evidence="1">Uncharacterized protein</fullName>
    </submittedName>
</protein>
<dbReference type="EMBL" id="CADEBD010000291">
    <property type="protein sequence ID" value="CAB3232761.1"/>
    <property type="molecule type" value="Genomic_DNA"/>
</dbReference>
<accession>A0A8S0ZH72</accession>